<name>A0A0H4PEF5_9BACT</name>
<dbReference type="PATRIC" id="fig|320787.5.peg.3556"/>
<dbReference type="InterPro" id="IPR053158">
    <property type="entry name" value="CapK_Type1_Caps_Biosynth"/>
</dbReference>
<accession>A0A0H4PEF5</accession>
<dbReference type="SUPFAM" id="SSF56801">
    <property type="entry name" value="Acetyl-CoA synthetase-like"/>
    <property type="match status" value="1"/>
</dbReference>
<protein>
    <submittedName>
        <fullName evidence="1">Uncharacterized protein</fullName>
    </submittedName>
</protein>
<dbReference type="STRING" id="320787.CA2015_3256"/>
<gene>
    <name evidence="1" type="ORF">CA2015_3256</name>
</gene>
<organism evidence="1 2">
    <name type="scientific">Cyclobacterium amurskyense</name>
    <dbReference type="NCBI Taxonomy" id="320787"/>
    <lineage>
        <taxon>Bacteria</taxon>
        <taxon>Pseudomonadati</taxon>
        <taxon>Bacteroidota</taxon>
        <taxon>Cytophagia</taxon>
        <taxon>Cytophagales</taxon>
        <taxon>Cyclobacteriaceae</taxon>
        <taxon>Cyclobacterium</taxon>
    </lineage>
</organism>
<reference evidence="1 2" key="1">
    <citation type="submission" date="2015-07" db="EMBL/GenBank/DDBJ databases">
        <authorList>
            <person name="Kim K.M."/>
        </authorList>
    </citation>
    <scope>NUCLEOTIDE SEQUENCE [LARGE SCALE GENOMIC DNA]</scope>
    <source>
        <strain evidence="1 2">KCTC 12363</strain>
    </source>
</reference>
<sequence>MQNKFGSGIYLRKYDFFKPGARKGFEEVIAFQNLSKEEQEYLSWKKVEALLEHAYKNVPWYSRNFKKIGLSPKDISQPQYFNQVPVITREDLKGNFNEFISDTHRGRKIKIITTGGSTGVPLKIGVNPKAVREMQKWQMFSWWGLSPEVDMASIYREIPIGILTKLVLKFINWPRKVTSLNATNLSENSIKAFLKEFEKNKPEVLHGYLGALDSLADYILDRQISLPSPKVIWSTAAPLAKVQQRKIQKAFGAPVCDQYGCSEMYFIAASCPENNGLHQFSDAIKLEVLDGKGSQVSIGDRGKITLTNLNEFAFPLIRYENGDQGRWLKSSCNCGINLPLMDQVKGRKSDNFNLPDGSVISGEYLTTLFDDYPDAVKRFQVVQNKDLSIDLNVSTNGQQDKVLRQVKQGLEEKVKYQVAVVLVVTDEFQSFGGKLRYVIKN</sequence>
<dbReference type="PANTHER" id="PTHR36932:SF1">
    <property type="entry name" value="CAPSULAR POLYSACCHARIDE BIOSYNTHESIS PROTEIN"/>
    <property type="match status" value="1"/>
</dbReference>
<evidence type="ECO:0000313" key="1">
    <source>
        <dbReference type="EMBL" id="AKP52649.1"/>
    </source>
</evidence>
<dbReference type="KEGG" id="camu:CA2015_3256"/>
<dbReference type="OrthoDB" id="580775at2"/>
<dbReference type="EMBL" id="CP012040">
    <property type="protein sequence ID" value="AKP52649.1"/>
    <property type="molecule type" value="Genomic_DNA"/>
</dbReference>
<evidence type="ECO:0000313" key="2">
    <source>
        <dbReference type="Proteomes" id="UP000036520"/>
    </source>
</evidence>
<dbReference type="InterPro" id="IPR042099">
    <property type="entry name" value="ANL_N_sf"/>
</dbReference>
<dbReference type="AlphaFoldDB" id="A0A0H4PEF5"/>
<dbReference type="PANTHER" id="PTHR36932">
    <property type="entry name" value="CAPSULAR POLYSACCHARIDE BIOSYNTHESIS PROTEIN"/>
    <property type="match status" value="1"/>
</dbReference>
<proteinExistence type="predicted"/>
<dbReference type="RefSeq" id="WP_048642843.1">
    <property type="nucleotide sequence ID" value="NZ_CAXBGM010000050.1"/>
</dbReference>
<dbReference type="Gene3D" id="3.40.50.12780">
    <property type="entry name" value="N-terminal domain of ligase-like"/>
    <property type="match status" value="1"/>
</dbReference>
<dbReference type="Proteomes" id="UP000036520">
    <property type="component" value="Chromosome"/>
</dbReference>
<keyword evidence="2" id="KW-1185">Reference proteome</keyword>